<proteinExistence type="predicted"/>
<dbReference type="Pfam" id="PF13412">
    <property type="entry name" value="HTH_24"/>
    <property type="match status" value="1"/>
</dbReference>
<comment type="caution">
    <text evidence="2">The sequence shown here is derived from an EMBL/GenBank/DDBJ whole genome shotgun (WGS) entry which is preliminary data.</text>
</comment>
<dbReference type="PANTHER" id="PTHR47326">
    <property type="entry name" value="TRANSPOSABLE ELEMENT TC3 TRANSPOSASE-LIKE PROTEIN"/>
    <property type="match status" value="1"/>
</dbReference>
<dbReference type="AlphaFoldDB" id="A0AAV8VP13"/>
<dbReference type="PANTHER" id="PTHR47326:SF1">
    <property type="entry name" value="HTH PSQ-TYPE DOMAIN-CONTAINING PROTEIN"/>
    <property type="match status" value="1"/>
</dbReference>
<dbReference type="GO" id="GO:0003676">
    <property type="term" value="F:nucleic acid binding"/>
    <property type="evidence" value="ECO:0007669"/>
    <property type="project" value="InterPro"/>
</dbReference>
<dbReference type="InterPro" id="IPR036388">
    <property type="entry name" value="WH-like_DNA-bd_sf"/>
</dbReference>
<evidence type="ECO:0000313" key="2">
    <source>
        <dbReference type="EMBL" id="KAJ8915983.1"/>
    </source>
</evidence>
<keyword evidence="3" id="KW-1185">Reference proteome</keyword>
<dbReference type="EMBL" id="JANEYG010000047">
    <property type="protein sequence ID" value="KAJ8915983.1"/>
    <property type="molecule type" value="Genomic_DNA"/>
</dbReference>
<evidence type="ECO:0000313" key="3">
    <source>
        <dbReference type="Proteomes" id="UP001159042"/>
    </source>
</evidence>
<dbReference type="InterPro" id="IPR032135">
    <property type="entry name" value="DUF4817"/>
</dbReference>
<protein>
    <recommendedName>
        <fullName evidence="1">DUF4817 domain-containing protein</fullName>
    </recommendedName>
</protein>
<reference evidence="2 3" key="1">
    <citation type="journal article" date="2023" name="Insect Mol. Biol.">
        <title>Genome sequencing provides insights into the evolution of gene families encoding plant cell wall-degrading enzymes in longhorned beetles.</title>
        <authorList>
            <person name="Shin N.R."/>
            <person name="Okamura Y."/>
            <person name="Kirsch R."/>
            <person name="Pauchet Y."/>
        </authorList>
    </citation>
    <scope>NUCLEOTIDE SEQUENCE [LARGE SCALE GENOMIC DNA]</scope>
    <source>
        <strain evidence="2">EAD_L_NR</strain>
    </source>
</reference>
<dbReference type="Pfam" id="PF16087">
    <property type="entry name" value="DUF4817"/>
    <property type="match status" value="1"/>
</dbReference>
<dbReference type="Gene3D" id="1.10.10.10">
    <property type="entry name" value="Winged helix-like DNA-binding domain superfamily/Winged helix DNA-binding domain"/>
    <property type="match status" value="1"/>
</dbReference>
<feature type="domain" description="DUF4817" evidence="1">
    <location>
        <begin position="5"/>
        <end position="58"/>
    </location>
</feature>
<dbReference type="Gene3D" id="3.30.420.10">
    <property type="entry name" value="Ribonuclease H-like superfamily/Ribonuclease H"/>
    <property type="match status" value="1"/>
</dbReference>
<gene>
    <name evidence="2" type="ORF">NQ315_016660</name>
</gene>
<sequence length="320" mass="37164">MNYTVQELTSMIYVIGSCEENCFLASRVYAQRFPERRHPDSRSLENLRERFNRTGSVAYEKQTRTKTVLNEENALAISLAIVENPRISVRDISRDLGIKKSSVSKCIKQNKFHPYHFQLHQELIENDFERRIIFCQWAQNQIAENEDFLNLYCLRMNAHSTEMVLLTGIIFIIMTPKIHMLWSLNVWGGIVHNLVIGPHIFEGRVTGQVFLNFLINDFPRLIHHLPDYIKNQIWIQLDGAPPHFSANVRQHLTENFPGQWIGRQGPTAWPPRSPDLTPMDYFLWGTVKSDVYSYPATTQEDMVYGAENTTIFSANNPCYV</sequence>
<dbReference type="Proteomes" id="UP001159042">
    <property type="component" value="Unassembled WGS sequence"/>
</dbReference>
<dbReference type="InterPro" id="IPR036397">
    <property type="entry name" value="RNaseH_sf"/>
</dbReference>
<evidence type="ECO:0000259" key="1">
    <source>
        <dbReference type="Pfam" id="PF16087"/>
    </source>
</evidence>
<accession>A0AAV8VP13</accession>
<name>A0AAV8VP13_9CUCU</name>
<organism evidence="2 3">
    <name type="scientific">Exocentrus adspersus</name>
    <dbReference type="NCBI Taxonomy" id="1586481"/>
    <lineage>
        <taxon>Eukaryota</taxon>
        <taxon>Metazoa</taxon>
        <taxon>Ecdysozoa</taxon>
        <taxon>Arthropoda</taxon>
        <taxon>Hexapoda</taxon>
        <taxon>Insecta</taxon>
        <taxon>Pterygota</taxon>
        <taxon>Neoptera</taxon>
        <taxon>Endopterygota</taxon>
        <taxon>Coleoptera</taxon>
        <taxon>Polyphaga</taxon>
        <taxon>Cucujiformia</taxon>
        <taxon>Chrysomeloidea</taxon>
        <taxon>Cerambycidae</taxon>
        <taxon>Lamiinae</taxon>
        <taxon>Acanthocinini</taxon>
        <taxon>Exocentrus</taxon>
    </lineage>
</organism>